<evidence type="ECO:0000256" key="2">
    <source>
        <dbReference type="ARBA" id="ARBA00022676"/>
    </source>
</evidence>
<feature type="domain" description="Glycosyltransferase 2-like" evidence="5">
    <location>
        <begin position="140"/>
        <end position="259"/>
    </location>
</feature>
<dbReference type="Proteomes" id="UP000760480">
    <property type="component" value="Unassembled WGS sequence"/>
</dbReference>
<organism evidence="6 7">
    <name type="scientific">Candidatus Competibacter phosphatis</name>
    <dbReference type="NCBI Taxonomy" id="221280"/>
    <lineage>
        <taxon>Bacteria</taxon>
        <taxon>Pseudomonadati</taxon>
        <taxon>Pseudomonadota</taxon>
        <taxon>Gammaproteobacteria</taxon>
        <taxon>Candidatus Competibacteraceae</taxon>
        <taxon>Candidatus Competibacter</taxon>
    </lineage>
</organism>
<keyword evidence="3" id="KW-0808">Transferase</keyword>
<keyword evidence="2" id="KW-0328">Glycosyltransferase</keyword>
<dbReference type="InterPro" id="IPR001173">
    <property type="entry name" value="Glyco_trans_2-like"/>
</dbReference>
<protein>
    <submittedName>
        <fullName evidence="6">Mycofactocin system glycosyltransferase</fullName>
    </submittedName>
</protein>
<evidence type="ECO:0000259" key="5">
    <source>
        <dbReference type="Pfam" id="PF00535"/>
    </source>
</evidence>
<name>A0ABX1TL14_9GAMM</name>
<dbReference type="Gene3D" id="3.90.550.10">
    <property type="entry name" value="Spore Coat Polysaccharide Biosynthesis Protein SpsA, Chain A"/>
    <property type="match status" value="1"/>
</dbReference>
<evidence type="ECO:0000256" key="1">
    <source>
        <dbReference type="ARBA" id="ARBA00006739"/>
    </source>
</evidence>
<dbReference type="SUPFAM" id="SSF53448">
    <property type="entry name" value="Nucleotide-diphospho-sugar transferases"/>
    <property type="match status" value="1"/>
</dbReference>
<gene>
    <name evidence="6" type="primary">mftF</name>
    <name evidence="6" type="ORF">E4P82_04925</name>
</gene>
<dbReference type="InterPro" id="IPR023981">
    <property type="entry name" value="MftF"/>
</dbReference>
<keyword evidence="4" id="KW-0812">Transmembrane</keyword>
<keyword evidence="7" id="KW-1185">Reference proteome</keyword>
<feature type="transmembrane region" description="Helical" evidence="4">
    <location>
        <begin position="455"/>
        <end position="478"/>
    </location>
</feature>
<dbReference type="Pfam" id="PF00535">
    <property type="entry name" value="Glycos_transf_2"/>
    <property type="match status" value="1"/>
</dbReference>
<sequence>MLSGGTSCVLRGGVATMAPATQPSVKWAERRGDTGGAAIASLPTPPPAQPARYALQPNLSVVADERGGLLLCLRPLLALRLNRQATTLLGALRQPRGVAELAASVPGMTPAAITAFLDRLLRHRLLIRHPAEVAVWPTVSIIVPAHGRAEATRRCVRSLLTLDYPADRREIIVVDDASTPPLAEALHDLPIRLLRQERNIGQSAARNLAATMASGTVLAFIDNDCVAEPDWLRGLLPYLDGPSVAMIGGRVVAPPARGAVAAFEAVRSPLDMGATETEVTPNAAVSYLPTCNLLVRRDVLLAHGGFDATLRVGEDVDFIWRTLRNGHRAWYVPAGRVVHDHRVRWGDWLRRRADYGSSEADLQQRYPEGRRVMHLPRVGLLLLLSVMLTPWFGFWGLGPAAVALGLFSAELTKKQRELRRVGVTLSIGRVAVALGREHAAALYHLSANAVRYYSLPLLVIGGIQPSGLPAILLLLIVAPLADHRRLRPQLSLLVFIGLYGLELAAYQVGLWRGCRQRRILRPLLPRLIWRR</sequence>
<feature type="transmembrane region" description="Helical" evidence="4">
    <location>
        <begin position="490"/>
        <end position="511"/>
    </location>
</feature>
<feature type="transmembrane region" description="Helical" evidence="4">
    <location>
        <begin position="380"/>
        <end position="407"/>
    </location>
</feature>
<evidence type="ECO:0000256" key="4">
    <source>
        <dbReference type="SAM" id="Phobius"/>
    </source>
</evidence>
<dbReference type="InterPro" id="IPR029044">
    <property type="entry name" value="Nucleotide-diphossugar_trans"/>
</dbReference>
<evidence type="ECO:0000256" key="3">
    <source>
        <dbReference type="ARBA" id="ARBA00022679"/>
    </source>
</evidence>
<dbReference type="NCBIfam" id="TIGR03965">
    <property type="entry name" value="mycofact_glyco"/>
    <property type="match status" value="1"/>
</dbReference>
<comment type="caution">
    <text evidence="6">The sequence shown here is derived from an EMBL/GenBank/DDBJ whole genome shotgun (WGS) entry which is preliminary data.</text>
</comment>
<keyword evidence="4" id="KW-0472">Membrane</keyword>
<proteinExistence type="inferred from homology"/>
<reference evidence="6 7" key="1">
    <citation type="submission" date="2019-03" db="EMBL/GenBank/DDBJ databases">
        <title>Metabolic reconstructions from genomes of highly enriched 'Candidatus Accumulibacter' and 'Candidatus Competibacter' bioreactor populations.</title>
        <authorList>
            <person name="Annavajhala M.K."/>
            <person name="Welles L."/>
            <person name="Abbas B."/>
            <person name="Sorokin D."/>
            <person name="Park H."/>
            <person name="Van Loosdrecht M."/>
            <person name="Chandran K."/>
        </authorList>
    </citation>
    <scope>NUCLEOTIDE SEQUENCE [LARGE SCALE GENOMIC DNA]</scope>
    <source>
        <strain evidence="6 7">SBR_G</strain>
    </source>
</reference>
<dbReference type="EMBL" id="SPMZ01000014">
    <property type="protein sequence ID" value="NMQ18600.1"/>
    <property type="molecule type" value="Genomic_DNA"/>
</dbReference>
<evidence type="ECO:0000313" key="7">
    <source>
        <dbReference type="Proteomes" id="UP000760480"/>
    </source>
</evidence>
<comment type="similarity">
    <text evidence="1">Belongs to the glycosyltransferase 2 family.</text>
</comment>
<accession>A0ABX1TL14</accession>
<dbReference type="PANTHER" id="PTHR43179">
    <property type="entry name" value="RHAMNOSYLTRANSFERASE WBBL"/>
    <property type="match status" value="1"/>
</dbReference>
<evidence type="ECO:0000313" key="6">
    <source>
        <dbReference type="EMBL" id="NMQ18600.1"/>
    </source>
</evidence>
<keyword evidence="4" id="KW-1133">Transmembrane helix</keyword>
<dbReference type="PANTHER" id="PTHR43179:SF12">
    <property type="entry name" value="GALACTOFURANOSYLTRANSFERASE GLFT2"/>
    <property type="match status" value="1"/>
</dbReference>